<reference evidence="2" key="2">
    <citation type="submission" date="2014-05" db="EMBL/GenBank/DDBJ databases">
        <authorList>
            <person name="Aslett A.Martin."/>
            <person name="De Silva Nishadi"/>
        </authorList>
    </citation>
    <scope>NUCLEOTIDE SEQUENCE</scope>
    <source>
        <strain evidence="2">YM</strain>
    </source>
</reference>
<dbReference type="VEuPathDB" id="PlasmoDB:PY02118"/>
<dbReference type="VEuPathDB" id="PlasmoDB:PYYM_1000400"/>
<feature type="signal peptide" evidence="1">
    <location>
        <begin position="1"/>
        <end position="25"/>
    </location>
</feature>
<name>A0A078K1L8_PLAYE</name>
<gene>
    <name evidence="3" type="ORF">PY17X_0501700</name>
    <name evidence="2" type="ORF">PYYM_1000400</name>
</gene>
<dbReference type="Proteomes" id="UP000072874">
    <property type="component" value="Chromosome 5"/>
</dbReference>
<dbReference type="Proteomes" id="UP000072904">
    <property type="component" value="Chromosome 10"/>
</dbReference>
<dbReference type="EMBL" id="LM993659">
    <property type="protein sequence ID" value="VTZ74036.1"/>
    <property type="molecule type" value="Genomic_DNA"/>
</dbReference>
<feature type="chain" id="PRO_5014502022" evidence="1">
    <location>
        <begin position="26"/>
        <end position="290"/>
    </location>
</feature>
<reference evidence="4 5" key="1">
    <citation type="journal article" date="2014" name="BMC Biol.">
        <title>A comprehensive evaluation of rodent malaria parasite genomes and gene expression.</title>
        <authorList>
            <person name="Otto T.D."/>
            <person name="Bohme U."/>
            <person name="Jackson A.P."/>
            <person name="Hunt M."/>
            <person name="Franke-Fayard B."/>
            <person name="Hoeijmakers W.A."/>
            <person name="Religa A.A."/>
            <person name="Robertson L."/>
            <person name="Sanders M."/>
            <person name="Ogun S.A."/>
            <person name="Cunningham D."/>
            <person name="Erhart A."/>
            <person name="Billker O."/>
            <person name="Khan S.M."/>
            <person name="Stunnenberg H.G."/>
            <person name="Langhorne J."/>
            <person name="Holder A.A."/>
            <person name="Waters A.P."/>
            <person name="Newbold C.I."/>
            <person name="Pain A."/>
            <person name="Berriman M."/>
            <person name="Janse C.J."/>
        </authorList>
    </citation>
    <scope>NUCLEOTIDE SEQUENCE [LARGE SCALE GENOMIC DNA]</scope>
    <source>
        <strain evidence="3 4">17X</strain>
        <strain evidence="2 5">YM</strain>
    </source>
</reference>
<dbReference type="VEuPathDB" id="PlasmoDB:PY01443"/>
<evidence type="ECO:0000313" key="4">
    <source>
        <dbReference type="Proteomes" id="UP000072874"/>
    </source>
</evidence>
<reference evidence="3" key="3">
    <citation type="submission" date="2014-05" db="EMBL/GenBank/DDBJ databases">
        <authorList>
            <person name="Aslett M.A."/>
            <person name="De Silva N."/>
        </authorList>
    </citation>
    <scope>NUCLEOTIDE SEQUENCE</scope>
    <source>
        <strain evidence="3">17X</strain>
    </source>
</reference>
<keyword evidence="1" id="KW-0732">Signal</keyword>
<dbReference type="AlphaFoldDB" id="A0A078K1L8"/>
<dbReference type="GeneID" id="34859651"/>
<protein>
    <submittedName>
        <fullName evidence="2">Fam-a protein</fullName>
    </submittedName>
</protein>
<dbReference type="VEuPathDB" id="PlasmoDB:Py17XNL_000504375"/>
<proteinExistence type="predicted"/>
<dbReference type="NCBIfam" id="TIGR01599">
    <property type="entry name" value="PYST-A"/>
    <property type="match status" value="1"/>
</dbReference>
<evidence type="ECO:0000313" key="5">
    <source>
        <dbReference type="Proteomes" id="UP000072904"/>
    </source>
</evidence>
<reference evidence="3" key="4">
    <citation type="submission" date="2019-05" db="EMBL/GenBank/DDBJ databases">
        <authorList>
            <consortium name="Pathogen Informatics"/>
        </authorList>
    </citation>
    <scope>NUCLEOTIDE SEQUENCE</scope>
    <source>
        <strain evidence="3">17X</strain>
    </source>
</reference>
<evidence type="ECO:0000313" key="2">
    <source>
        <dbReference type="EMBL" id="CDU84845.1"/>
    </source>
</evidence>
<dbReference type="VEuPathDB" id="PlasmoDB:PY17X_0501700"/>
<dbReference type="InterPro" id="IPR006486">
    <property type="entry name" value="PYST_A"/>
</dbReference>
<evidence type="ECO:0000313" key="3">
    <source>
        <dbReference type="EMBL" id="VTZ74036.1"/>
    </source>
</evidence>
<accession>A0A078K1L8</accession>
<evidence type="ECO:0000256" key="1">
    <source>
        <dbReference type="SAM" id="SignalP"/>
    </source>
</evidence>
<dbReference type="EMBL" id="LK934638">
    <property type="protein sequence ID" value="CDU84845.1"/>
    <property type="molecule type" value="Genomic_DNA"/>
</dbReference>
<organism evidence="2 5">
    <name type="scientific">Plasmodium yoelii</name>
    <dbReference type="NCBI Taxonomy" id="5861"/>
    <lineage>
        <taxon>Eukaryota</taxon>
        <taxon>Sar</taxon>
        <taxon>Alveolata</taxon>
        <taxon>Apicomplexa</taxon>
        <taxon>Aconoidasida</taxon>
        <taxon>Haemosporida</taxon>
        <taxon>Plasmodiidae</taxon>
        <taxon>Plasmodium</taxon>
        <taxon>Plasmodium (Vinckeia)</taxon>
    </lineage>
</organism>
<dbReference type="KEGG" id="pyo:PY17X_0501700"/>
<dbReference type="SUPFAM" id="SSF55961">
    <property type="entry name" value="Bet v1-like"/>
    <property type="match status" value="1"/>
</dbReference>
<sequence length="290" mass="34541">MNKFYILSVLFLLRISLYVNNKTLATEPAPKKNTKSILKKFRKPKPKKYYPTSEEIYEKNKHLLYINPQEIINAEKLMNDAVTHLEHHATSKDGYKLCDKFYVHRMYFYKKKHKKHTDVEKIQYTIDDSNKYNKIINKLWDPDSDDFLYRGVVKRKIVRVYSPNLVMIQQRSKRWPWSREKYFYALAAKFKISEEKTMIVITSANINDHNSKNKKSFQNTIVESANLFEAEIDSEDDIRSGKLKKTFVNLNGYVIEKKNKYVYISYVDSITFSLINKHIFFIIVILEDLC</sequence>
<dbReference type="RefSeq" id="XP_022811621.1">
    <property type="nucleotide sequence ID" value="XM_022955156.1"/>
</dbReference>